<keyword evidence="5" id="KW-0804">Transcription</keyword>
<feature type="modified residue" description="4-aspartylphosphate" evidence="6">
    <location>
        <position position="62"/>
    </location>
</feature>
<keyword evidence="11" id="KW-1185">Reference proteome</keyword>
<keyword evidence="2" id="KW-0902">Two-component regulatory system</keyword>
<dbReference type="FunFam" id="3.40.50.2300:FF:000001">
    <property type="entry name" value="DNA-binding response regulator PhoB"/>
    <property type="match status" value="1"/>
</dbReference>
<evidence type="ECO:0000256" key="1">
    <source>
        <dbReference type="ARBA" id="ARBA00022553"/>
    </source>
</evidence>
<dbReference type="AlphaFoldDB" id="A0A8F9TT58"/>
<gene>
    <name evidence="10" type="ORF">K0B96_10015</name>
</gene>
<proteinExistence type="predicted"/>
<sequence>MSTSHPDTPPSARVLVVEDELPVRQSIVEALTQEGWLVMEAGRGREMLPLLREHAFDLVVLDWMLPGRDGLELLQHVRARGAQTPVLMLTPADGVDDRVIGLESGADDCLDKPFVVAELIARCRALLRRPLLSMGDFLQCGDLQLDTRRRVAFRAGEEISLSPREADLLEFFLRYQVQVVTREMLEHDVWKASRRLTSLDNVIDVQVMRLRRKIDGEYPVKLLHTVRGVGYRLAADAP</sequence>
<evidence type="ECO:0000256" key="7">
    <source>
        <dbReference type="PROSITE-ProRule" id="PRU01091"/>
    </source>
</evidence>
<dbReference type="PANTHER" id="PTHR48111">
    <property type="entry name" value="REGULATOR OF RPOS"/>
    <property type="match status" value="1"/>
</dbReference>
<evidence type="ECO:0000256" key="2">
    <source>
        <dbReference type="ARBA" id="ARBA00023012"/>
    </source>
</evidence>
<dbReference type="Pfam" id="PF00486">
    <property type="entry name" value="Trans_reg_C"/>
    <property type="match status" value="1"/>
</dbReference>
<dbReference type="GO" id="GO:0032993">
    <property type="term" value="C:protein-DNA complex"/>
    <property type="evidence" value="ECO:0007669"/>
    <property type="project" value="TreeGrafter"/>
</dbReference>
<organism evidence="10 11">
    <name type="scientific">Horticoccus luteus</name>
    <dbReference type="NCBI Taxonomy" id="2862869"/>
    <lineage>
        <taxon>Bacteria</taxon>
        <taxon>Pseudomonadati</taxon>
        <taxon>Verrucomicrobiota</taxon>
        <taxon>Opitutia</taxon>
        <taxon>Opitutales</taxon>
        <taxon>Opitutaceae</taxon>
        <taxon>Horticoccus</taxon>
    </lineage>
</organism>
<evidence type="ECO:0000313" key="10">
    <source>
        <dbReference type="EMBL" id="QYM77660.1"/>
    </source>
</evidence>
<dbReference type="InterPro" id="IPR001789">
    <property type="entry name" value="Sig_transdc_resp-reg_receiver"/>
</dbReference>
<dbReference type="GO" id="GO:0000976">
    <property type="term" value="F:transcription cis-regulatory region binding"/>
    <property type="evidence" value="ECO:0007669"/>
    <property type="project" value="TreeGrafter"/>
</dbReference>
<evidence type="ECO:0000259" key="8">
    <source>
        <dbReference type="PROSITE" id="PS50110"/>
    </source>
</evidence>
<dbReference type="SMART" id="SM00448">
    <property type="entry name" value="REC"/>
    <property type="match status" value="1"/>
</dbReference>
<evidence type="ECO:0000256" key="4">
    <source>
        <dbReference type="ARBA" id="ARBA00023125"/>
    </source>
</evidence>
<dbReference type="Pfam" id="PF00072">
    <property type="entry name" value="Response_reg"/>
    <property type="match status" value="1"/>
</dbReference>
<dbReference type="CDD" id="cd00383">
    <property type="entry name" value="trans_reg_C"/>
    <property type="match status" value="1"/>
</dbReference>
<dbReference type="GO" id="GO:0000156">
    <property type="term" value="F:phosphorelay response regulator activity"/>
    <property type="evidence" value="ECO:0007669"/>
    <property type="project" value="TreeGrafter"/>
</dbReference>
<feature type="domain" description="OmpR/PhoB-type" evidence="9">
    <location>
        <begin position="135"/>
        <end position="235"/>
    </location>
</feature>
<evidence type="ECO:0000256" key="6">
    <source>
        <dbReference type="PROSITE-ProRule" id="PRU00169"/>
    </source>
</evidence>
<dbReference type="InterPro" id="IPR039420">
    <property type="entry name" value="WalR-like"/>
</dbReference>
<protein>
    <submittedName>
        <fullName evidence="10">Response regulator transcription factor</fullName>
    </submittedName>
</protein>
<name>A0A8F9TT58_9BACT</name>
<dbReference type="PANTHER" id="PTHR48111:SF22">
    <property type="entry name" value="REGULATOR OF RPOS"/>
    <property type="match status" value="1"/>
</dbReference>
<keyword evidence="4 7" id="KW-0238">DNA-binding</keyword>
<feature type="domain" description="Response regulatory" evidence="8">
    <location>
        <begin position="13"/>
        <end position="127"/>
    </location>
</feature>
<dbReference type="RefSeq" id="WP_220160765.1">
    <property type="nucleotide sequence ID" value="NZ_CP080507.1"/>
</dbReference>
<feature type="DNA-binding region" description="OmpR/PhoB-type" evidence="7">
    <location>
        <begin position="135"/>
        <end position="235"/>
    </location>
</feature>
<keyword evidence="3" id="KW-0805">Transcription regulation</keyword>
<evidence type="ECO:0000256" key="5">
    <source>
        <dbReference type="ARBA" id="ARBA00023163"/>
    </source>
</evidence>
<dbReference type="InterPro" id="IPR011006">
    <property type="entry name" value="CheY-like_superfamily"/>
</dbReference>
<evidence type="ECO:0000259" key="9">
    <source>
        <dbReference type="PROSITE" id="PS51755"/>
    </source>
</evidence>
<dbReference type="EMBL" id="CP080507">
    <property type="protein sequence ID" value="QYM77660.1"/>
    <property type="molecule type" value="Genomic_DNA"/>
</dbReference>
<keyword evidence="1 6" id="KW-0597">Phosphoprotein</keyword>
<dbReference type="SMART" id="SM00862">
    <property type="entry name" value="Trans_reg_C"/>
    <property type="match status" value="1"/>
</dbReference>
<dbReference type="GO" id="GO:0006355">
    <property type="term" value="P:regulation of DNA-templated transcription"/>
    <property type="evidence" value="ECO:0007669"/>
    <property type="project" value="InterPro"/>
</dbReference>
<dbReference type="Gene3D" id="6.10.250.690">
    <property type="match status" value="1"/>
</dbReference>
<reference evidence="10" key="1">
    <citation type="submission" date="2021-08" db="EMBL/GenBank/DDBJ databases">
        <title>Genome of a novel bacterium of the phylum Verrucomicrobia, Oleiharenicola sp. KSB-15.</title>
        <authorList>
            <person name="Chung J.-H."/>
            <person name="Ahn J.-H."/>
            <person name="Yoon Y."/>
            <person name="Kim D.-Y."/>
            <person name="An S.-H."/>
            <person name="Park I."/>
            <person name="Yeon J."/>
        </authorList>
    </citation>
    <scope>NUCLEOTIDE SEQUENCE</scope>
    <source>
        <strain evidence="10">KSB-15</strain>
    </source>
</reference>
<dbReference type="PROSITE" id="PS51755">
    <property type="entry name" value="OMPR_PHOB"/>
    <property type="match status" value="1"/>
</dbReference>
<dbReference type="InterPro" id="IPR001867">
    <property type="entry name" value="OmpR/PhoB-type_DNA-bd"/>
</dbReference>
<dbReference type="Gene3D" id="3.40.50.2300">
    <property type="match status" value="1"/>
</dbReference>
<evidence type="ECO:0000256" key="3">
    <source>
        <dbReference type="ARBA" id="ARBA00023015"/>
    </source>
</evidence>
<dbReference type="KEGG" id="ole:K0B96_10015"/>
<dbReference type="InterPro" id="IPR036388">
    <property type="entry name" value="WH-like_DNA-bd_sf"/>
</dbReference>
<dbReference type="PROSITE" id="PS50110">
    <property type="entry name" value="RESPONSE_REGULATORY"/>
    <property type="match status" value="1"/>
</dbReference>
<evidence type="ECO:0000313" key="11">
    <source>
        <dbReference type="Proteomes" id="UP000825051"/>
    </source>
</evidence>
<dbReference type="GO" id="GO:0005829">
    <property type="term" value="C:cytosol"/>
    <property type="evidence" value="ECO:0007669"/>
    <property type="project" value="TreeGrafter"/>
</dbReference>
<dbReference type="Gene3D" id="1.10.10.10">
    <property type="entry name" value="Winged helix-like DNA-binding domain superfamily/Winged helix DNA-binding domain"/>
    <property type="match status" value="1"/>
</dbReference>
<accession>A0A8F9TT58</accession>
<dbReference type="SUPFAM" id="SSF52172">
    <property type="entry name" value="CheY-like"/>
    <property type="match status" value="1"/>
</dbReference>
<dbReference type="Proteomes" id="UP000825051">
    <property type="component" value="Chromosome"/>
</dbReference>